<dbReference type="PANTHER" id="PTHR31001">
    <property type="entry name" value="UNCHARACTERIZED TRANSCRIPTIONAL REGULATORY PROTEIN"/>
    <property type="match status" value="1"/>
</dbReference>
<keyword evidence="2" id="KW-0539">Nucleus</keyword>
<dbReference type="InterPro" id="IPR036864">
    <property type="entry name" value="Zn2-C6_fun-type_DNA-bd_sf"/>
</dbReference>
<dbReference type="GO" id="GO:0000981">
    <property type="term" value="F:DNA-binding transcription factor activity, RNA polymerase II-specific"/>
    <property type="evidence" value="ECO:0007669"/>
    <property type="project" value="InterPro"/>
</dbReference>
<organism evidence="5 6">
    <name type="scientific">Colletotrichum asianum</name>
    <dbReference type="NCBI Taxonomy" id="702518"/>
    <lineage>
        <taxon>Eukaryota</taxon>
        <taxon>Fungi</taxon>
        <taxon>Dikarya</taxon>
        <taxon>Ascomycota</taxon>
        <taxon>Pezizomycotina</taxon>
        <taxon>Sordariomycetes</taxon>
        <taxon>Hypocreomycetidae</taxon>
        <taxon>Glomerellales</taxon>
        <taxon>Glomerellaceae</taxon>
        <taxon>Colletotrichum</taxon>
        <taxon>Colletotrichum gloeosporioides species complex</taxon>
    </lineage>
</organism>
<dbReference type="CDD" id="cd00067">
    <property type="entry name" value="GAL4"/>
    <property type="match status" value="1"/>
</dbReference>
<dbReference type="InterPro" id="IPR001138">
    <property type="entry name" value="Zn2Cys6_DnaBD"/>
</dbReference>
<dbReference type="PROSITE" id="PS00463">
    <property type="entry name" value="ZN2_CY6_FUNGAL_1"/>
    <property type="match status" value="1"/>
</dbReference>
<feature type="compositionally biased region" description="Basic and acidic residues" evidence="3">
    <location>
        <begin position="201"/>
        <end position="210"/>
    </location>
</feature>
<comment type="caution">
    <text evidence="5">The sequence shown here is derived from an EMBL/GenBank/DDBJ whole genome shotgun (WGS) entry which is preliminary data.</text>
</comment>
<dbReference type="InterPro" id="IPR050613">
    <property type="entry name" value="Sec_Metabolite_Reg"/>
</dbReference>
<dbReference type="SUPFAM" id="SSF57701">
    <property type="entry name" value="Zn2/Cys6 DNA-binding domain"/>
    <property type="match status" value="1"/>
</dbReference>
<comment type="subcellular location">
    <subcellularLocation>
        <location evidence="1">Nucleus</location>
    </subcellularLocation>
</comment>
<protein>
    <recommendedName>
        <fullName evidence="4">Zn(2)-C6 fungal-type domain-containing protein</fullName>
    </recommendedName>
</protein>
<dbReference type="Gene3D" id="4.10.240.10">
    <property type="entry name" value="Zn(2)-C6 fungal-type DNA-binding domain"/>
    <property type="match status" value="1"/>
</dbReference>
<feature type="domain" description="Zn(2)-C6 fungal-type" evidence="4">
    <location>
        <begin position="321"/>
        <end position="352"/>
    </location>
</feature>
<sequence>MLPLRPASQAEPAASPIPSETYSYSHDAAVAAITSYYELIARLQRDETQLEYPPPGGWPQITRESFASLGKTDAVIDLLRHIPYFTDDTIEILNITNPRCFINSFLYEMIHADSEEQRRESQDLKEVEQNKIPDTVVDEDGFPRGMILFAIGEEYGFKVYLDTTYGLIILTMNGGNFPRCEPDFEGDMSNPYVDWDAEEGHEQGTLGDHENSDDEEEAEDIFGDNDWRSGAQSEAFRIQTFFDLCKEQWRRMNLVPRLEHLGRIDMLQHPEPSPDQASHVVAYLFNQRKAHVKINWASCISSTLHKDMPPAARATQRAPRSCIACAKRKVRCDKRLPCQQCVDRGQAAGCKREIVRVKGALVENTGSDRPGNRSYADLQRENAVLRALLGSEGPQTKVNYFQGGNAHSSMRFELNGRNRIEEVERRLFDEIGMSSQPRTVFDLKEIILPSESFSRSMVENAFQWTFWLHFALFIPKFRREHEELFDRLRANQSLSDMDPAWMAIYFSVLASTLMFTDENETINQRPAGVTFTGLLRNWYDSALLFLDRADYTKRQDVRTPQAIAILHILRYVKPNSWDWAQTKAIQTNPFASNRYGGGFGGPWRYVNDYQSPIEFPVCMRWTLHPRPVRYHIAMAQVSKIYYQLRYMLRLREWGTEDVARFVFDADEQLANLITDLPSYLQFDEKPTTLTEERDRQYPFIPWQQKSLAKVLLYYRMAISSQLQEHWLDGSTDGAQTRAICMSSARGLIHSTLRETVDASKLRPWAITMNIFAASAVLALESLHTEEDFSTEIQQGLDFLERVQAQNLVAEKAVKFLKEMTQHH</sequence>
<dbReference type="Proteomes" id="UP000434172">
    <property type="component" value="Unassembled WGS sequence"/>
</dbReference>
<dbReference type="AlphaFoldDB" id="A0A8H3WCZ5"/>
<dbReference type="OrthoDB" id="1747771at2759"/>
<dbReference type="EMBL" id="WOWK01000047">
    <property type="protein sequence ID" value="KAF0324075.1"/>
    <property type="molecule type" value="Genomic_DNA"/>
</dbReference>
<dbReference type="GO" id="GO:0008270">
    <property type="term" value="F:zinc ion binding"/>
    <property type="evidence" value="ECO:0007669"/>
    <property type="project" value="InterPro"/>
</dbReference>
<evidence type="ECO:0000313" key="5">
    <source>
        <dbReference type="EMBL" id="KAF0324075.1"/>
    </source>
</evidence>
<dbReference type="Pfam" id="PF00172">
    <property type="entry name" value="Zn_clus"/>
    <property type="match status" value="1"/>
</dbReference>
<accession>A0A8H3WCZ5</accession>
<reference evidence="5 6" key="1">
    <citation type="submission" date="2019-12" db="EMBL/GenBank/DDBJ databases">
        <title>A genome sequence resource for the geographically widespread anthracnose pathogen Colletotrichum asianum.</title>
        <authorList>
            <person name="Meng Y."/>
        </authorList>
    </citation>
    <scope>NUCLEOTIDE SEQUENCE [LARGE SCALE GENOMIC DNA]</scope>
    <source>
        <strain evidence="5 6">ICMP 18580</strain>
    </source>
</reference>
<evidence type="ECO:0000313" key="6">
    <source>
        <dbReference type="Proteomes" id="UP000434172"/>
    </source>
</evidence>
<keyword evidence="6" id="KW-1185">Reference proteome</keyword>
<dbReference type="PROSITE" id="PS50048">
    <property type="entry name" value="ZN2_CY6_FUNGAL_2"/>
    <property type="match status" value="1"/>
</dbReference>
<dbReference type="CDD" id="cd12148">
    <property type="entry name" value="fungal_TF_MHR"/>
    <property type="match status" value="1"/>
</dbReference>
<gene>
    <name evidence="5" type="ORF">GQ607_008780</name>
</gene>
<dbReference type="SMART" id="SM00066">
    <property type="entry name" value="GAL4"/>
    <property type="match status" value="1"/>
</dbReference>
<feature type="region of interest" description="Disordered" evidence="3">
    <location>
        <begin position="201"/>
        <end position="220"/>
    </location>
</feature>
<dbReference type="GO" id="GO:0005634">
    <property type="term" value="C:nucleus"/>
    <property type="evidence" value="ECO:0007669"/>
    <property type="project" value="UniProtKB-SubCell"/>
</dbReference>
<evidence type="ECO:0000259" key="4">
    <source>
        <dbReference type="PROSITE" id="PS50048"/>
    </source>
</evidence>
<evidence type="ECO:0000256" key="3">
    <source>
        <dbReference type="SAM" id="MobiDB-lite"/>
    </source>
</evidence>
<evidence type="ECO:0000256" key="2">
    <source>
        <dbReference type="ARBA" id="ARBA00023242"/>
    </source>
</evidence>
<proteinExistence type="predicted"/>
<feature type="compositionally biased region" description="Acidic residues" evidence="3">
    <location>
        <begin position="211"/>
        <end position="220"/>
    </location>
</feature>
<evidence type="ECO:0000256" key="1">
    <source>
        <dbReference type="ARBA" id="ARBA00004123"/>
    </source>
</evidence>
<dbReference type="PANTHER" id="PTHR31001:SF76">
    <property type="entry name" value="ZN(2)-C6 FUNGAL-TYPE DOMAIN-CONTAINING PROTEIN"/>
    <property type="match status" value="1"/>
</dbReference>
<name>A0A8H3WCZ5_9PEZI</name>